<proteinExistence type="predicted"/>
<dbReference type="RefSeq" id="WP_118269408.1">
    <property type="nucleotide sequence ID" value="NZ_CP149430.1"/>
</dbReference>
<dbReference type="AlphaFoldDB" id="A0A415C8K2"/>
<sequence>MDRNCQNCDKPVEESWTLCKTCRRGYARLLHRLRVNLYRLQSVARREYRLTEPGNGGRPQGGDAPAPVDLHAVDLLDQTEQAIEQACADAGTWLGRWQWLAKRAPVILPLLCRASNAGWHMQRLTRACERIERIVDRMPRSRRIVGMCPECGREVLAAKGETLRLCKCGNPVNVTELREQSRAKAEAIHLTKTPAGMSQWLRENYGYEVSRKQVGNWLNRGKLPSSKPVEGYPGYWEFNIREILAMAMGSSTRPA</sequence>
<evidence type="ECO:0008006" key="3">
    <source>
        <dbReference type="Google" id="ProtNLM"/>
    </source>
</evidence>
<reference evidence="1 2" key="1">
    <citation type="submission" date="2018-08" db="EMBL/GenBank/DDBJ databases">
        <title>A genome reference for cultivated species of the human gut microbiota.</title>
        <authorList>
            <person name="Zou Y."/>
            <person name="Xue W."/>
            <person name="Luo G."/>
        </authorList>
    </citation>
    <scope>NUCLEOTIDE SEQUENCE [LARGE SCALE GENOMIC DNA]</scope>
    <source>
        <strain evidence="1 2">AM12-10</strain>
    </source>
</reference>
<accession>A0A415C8K2</accession>
<protein>
    <recommendedName>
        <fullName evidence="3">PhnA protein</fullName>
    </recommendedName>
</protein>
<organism evidence="1 2">
    <name type="scientific">Bifidobacterium bifidum</name>
    <dbReference type="NCBI Taxonomy" id="1681"/>
    <lineage>
        <taxon>Bacteria</taxon>
        <taxon>Bacillati</taxon>
        <taxon>Actinomycetota</taxon>
        <taxon>Actinomycetes</taxon>
        <taxon>Bifidobacteriales</taxon>
        <taxon>Bifidobacteriaceae</taxon>
        <taxon>Bifidobacterium</taxon>
    </lineage>
</organism>
<name>A0A415C8K2_BIFBI</name>
<dbReference type="Proteomes" id="UP000283727">
    <property type="component" value="Unassembled WGS sequence"/>
</dbReference>
<dbReference type="EMBL" id="QRLR01000001">
    <property type="protein sequence ID" value="RHJ24753.1"/>
    <property type="molecule type" value="Genomic_DNA"/>
</dbReference>
<gene>
    <name evidence="1" type="ORF">DW137_01440</name>
</gene>
<evidence type="ECO:0000313" key="1">
    <source>
        <dbReference type="EMBL" id="RHJ24753.1"/>
    </source>
</evidence>
<evidence type="ECO:0000313" key="2">
    <source>
        <dbReference type="Proteomes" id="UP000283727"/>
    </source>
</evidence>
<comment type="caution">
    <text evidence="1">The sequence shown here is derived from an EMBL/GenBank/DDBJ whole genome shotgun (WGS) entry which is preliminary data.</text>
</comment>